<proteinExistence type="predicted"/>
<name>A0A4U0TQ65_9PEZI</name>
<reference evidence="1 2" key="1">
    <citation type="submission" date="2017-03" db="EMBL/GenBank/DDBJ databases">
        <title>Genomes of endolithic fungi from Antarctica.</title>
        <authorList>
            <person name="Coleine C."/>
            <person name="Masonjones S."/>
            <person name="Stajich J.E."/>
        </authorList>
    </citation>
    <scope>NUCLEOTIDE SEQUENCE [LARGE SCALE GENOMIC DNA]</scope>
    <source>
        <strain evidence="1 2">CCFEE 6315</strain>
    </source>
</reference>
<dbReference type="OrthoDB" id="10027013at2759"/>
<comment type="caution">
    <text evidence="1">The sequence shown here is derived from an EMBL/GenBank/DDBJ whole genome shotgun (WGS) entry which is preliminary data.</text>
</comment>
<dbReference type="Proteomes" id="UP000308549">
    <property type="component" value="Unassembled WGS sequence"/>
</dbReference>
<sequence length="212" mass="23709">MDPDFFRATFLAYSDTYLAIRPKRTALGFYDQLYAYRHQHGTGSFELAHDLGCGPGKVAVDLGKSFTQVIVDDGVYAAYTALCVYVFASCIAAKREVYKRETDCLHAWFDNLGVGLEGWEKAERVRFNFDSRMSFVTPTTGGSDGVMPEAAIGDQERVRNVVGRGLWGEKWTEGEARRFLSKLSRQLGVAMGGEGQKRRVCWPLLLILATKK</sequence>
<organism evidence="1 2">
    <name type="scientific">Salinomyces thailandicus</name>
    <dbReference type="NCBI Taxonomy" id="706561"/>
    <lineage>
        <taxon>Eukaryota</taxon>
        <taxon>Fungi</taxon>
        <taxon>Dikarya</taxon>
        <taxon>Ascomycota</taxon>
        <taxon>Pezizomycotina</taxon>
        <taxon>Dothideomycetes</taxon>
        <taxon>Dothideomycetidae</taxon>
        <taxon>Mycosphaerellales</taxon>
        <taxon>Teratosphaeriaceae</taxon>
        <taxon>Salinomyces</taxon>
    </lineage>
</organism>
<dbReference type="InterPro" id="IPR029063">
    <property type="entry name" value="SAM-dependent_MTases_sf"/>
</dbReference>
<protein>
    <submittedName>
        <fullName evidence="1">Uncharacterized protein</fullName>
    </submittedName>
</protein>
<accession>A0A4U0TQ65</accession>
<keyword evidence="2" id="KW-1185">Reference proteome</keyword>
<evidence type="ECO:0000313" key="1">
    <source>
        <dbReference type="EMBL" id="TKA24241.1"/>
    </source>
</evidence>
<dbReference type="EMBL" id="NAJL01000046">
    <property type="protein sequence ID" value="TKA24241.1"/>
    <property type="molecule type" value="Genomic_DNA"/>
</dbReference>
<dbReference type="Gene3D" id="3.40.50.150">
    <property type="entry name" value="Vaccinia Virus protein VP39"/>
    <property type="match status" value="1"/>
</dbReference>
<gene>
    <name evidence="1" type="ORF">B0A50_06005</name>
</gene>
<dbReference type="AlphaFoldDB" id="A0A4U0TQ65"/>
<evidence type="ECO:0000313" key="2">
    <source>
        <dbReference type="Proteomes" id="UP000308549"/>
    </source>
</evidence>